<dbReference type="PANTHER" id="PTHR43316:SF3">
    <property type="entry name" value="HALOACID DEHALOGENASE, TYPE II (AFU_ORTHOLOGUE AFUA_2G07750)-RELATED"/>
    <property type="match status" value="1"/>
</dbReference>
<dbReference type="GO" id="GO:0019120">
    <property type="term" value="F:hydrolase activity, acting on acid halide bonds, in C-halide compounds"/>
    <property type="evidence" value="ECO:0007669"/>
    <property type="project" value="InterPro"/>
</dbReference>
<dbReference type="GO" id="GO:0016791">
    <property type="term" value="F:phosphatase activity"/>
    <property type="evidence" value="ECO:0007669"/>
    <property type="project" value="UniProtKB-ARBA"/>
</dbReference>
<dbReference type="HOGENOM" id="CLU_045011_3_1_1"/>
<accession>W3XDV3</accession>
<dbReference type="Proteomes" id="UP000030651">
    <property type="component" value="Unassembled WGS sequence"/>
</dbReference>
<dbReference type="InterPro" id="IPR051540">
    <property type="entry name" value="S-2-haloacid_dehalogenase"/>
</dbReference>
<dbReference type="SFLD" id="SFLDG01129">
    <property type="entry name" value="C1.5:_HAD__Beta-PGM__Phosphata"/>
    <property type="match status" value="1"/>
</dbReference>
<dbReference type="Pfam" id="PF00702">
    <property type="entry name" value="Hydrolase"/>
    <property type="match status" value="1"/>
</dbReference>
<dbReference type="OrthoDB" id="3256520at2759"/>
<dbReference type="InterPro" id="IPR036412">
    <property type="entry name" value="HAD-like_sf"/>
</dbReference>
<dbReference type="GeneID" id="19267242"/>
<dbReference type="KEGG" id="pfy:PFICI_02229"/>
<gene>
    <name evidence="3" type="ORF">PFICI_02229</name>
</gene>
<dbReference type="STRING" id="1229662.W3XDV3"/>
<dbReference type="InterPro" id="IPR023214">
    <property type="entry name" value="HAD_sf"/>
</dbReference>
<protein>
    <recommendedName>
        <fullName evidence="5">Haloacid dehalogenase</fullName>
    </recommendedName>
</protein>
<comment type="similarity">
    <text evidence="1">Belongs to the HAD-like hydrolase superfamily. S-2-haloalkanoic acid dehalogenase family.</text>
</comment>
<organism evidence="3 4">
    <name type="scientific">Pestalotiopsis fici (strain W106-1 / CGMCC3.15140)</name>
    <dbReference type="NCBI Taxonomy" id="1229662"/>
    <lineage>
        <taxon>Eukaryota</taxon>
        <taxon>Fungi</taxon>
        <taxon>Dikarya</taxon>
        <taxon>Ascomycota</taxon>
        <taxon>Pezizomycotina</taxon>
        <taxon>Sordariomycetes</taxon>
        <taxon>Xylariomycetidae</taxon>
        <taxon>Amphisphaeriales</taxon>
        <taxon>Sporocadaceae</taxon>
        <taxon>Pestalotiopsis</taxon>
    </lineage>
</organism>
<dbReference type="NCBIfam" id="TIGR01493">
    <property type="entry name" value="HAD-SF-IA-v2"/>
    <property type="match status" value="1"/>
</dbReference>
<dbReference type="EMBL" id="KI912110">
    <property type="protein sequence ID" value="ETS84204.1"/>
    <property type="molecule type" value="Genomic_DNA"/>
</dbReference>
<dbReference type="InterPro" id="IPR006328">
    <property type="entry name" value="2-HAD"/>
</dbReference>
<dbReference type="RefSeq" id="XP_007829001.1">
    <property type="nucleotide sequence ID" value="XM_007830810.1"/>
</dbReference>
<dbReference type="SUPFAM" id="SSF56784">
    <property type="entry name" value="HAD-like"/>
    <property type="match status" value="1"/>
</dbReference>
<dbReference type="Gene3D" id="1.10.150.240">
    <property type="entry name" value="Putative phosphatase, domain 2"/>
    <property type="match status" value="1"/>
</dbReference>
<dbReference type="PRINTS" id="PR00413">
    <property type="entry name" value="HADHALOGNASE"/>
</dbReference>
<reference evidence="4" key="1">
    <citation type="journal article" date="2015" name="BMC Genomics">
        <title>Genomic and transcriptomic analysis of the endophytic fungus Pestalotiopsis fici reveals its lifestyle and high potential for synthesis of natural products.</title>
        <authorList>
            <person name="Wang X."/>
            <person name="Zhang X."/>
            <person name="Liu L."/>
            <person name="Xiang M."/>
            <person name="Wang W."/>
            <person name="Sun X."/>
            <person name="Che Y."/>
            <person name="Guo L."/>
            <person name="Liu G."/>
            <person name="Guo L."/>
            <person name="Wang C."/>
            <person name="Yin W.B."/>
            <person name="Stadler M."/>
            <person name="Zhang X."/>
            <person name="Liu X."/>
        </authorList>
    </citation>
    <scope>NUCLEOTIDE SEQUENCE [LARGE SCALE GENOMIC DNA]</scope>
    <source>
        <strain evidence="4">W106-1 / CGMCC3.15140</strain>
    </source>
</reference>
<evidence type="ECO:0000256" key="2">
    <source>
        <dbReference type="ARBA" id="ARBA00022801"/>
    </source>
</evidence>
<proteinExistence type="inferred from homology"/>
<name>W3XDV3_PESFW</name>
<evidence type="ECO:0008006" key="5">
    <source>
        <dbReference type="Google" id="ProtNLM"/>
    </source>
</evidence>
<dbReference type="OMA" id="TTFWINR"/>
<evidence type="ECO:0000256" key="1">
    <source>
        <dbReference type="ARBA" id="ARBA00008106"/>
    </source>
</evidence>
<evidence type="ECO:0000313" key="4">
    <source>
        <dbReference type="Proteomes" id="UP000030651"/>
    </source>
</evidence>
<evidence type="ECO:0000313" key="3">
    <source>
        <dbReference type="EMBL" id="ETS84204.1"/>
    </source>
</evidence>
<keyword evidence="2" id="KW-0378">Hydrolase</keyword>
<dbReference type="AlphaFoldDB" id="W3XDV3"/>
<dbReference type="InParanoid" id="W3XDV3"/>
<sequence>MASDKIVVAFDLYGTLLSTESIAEELAKLFGQEKAASIAGTWRKYQLEYTWRLNSMGPEHYQPFSQVTRSSLKHALLEHDVDVTVQKEDRLMRAYDSLHHFAEVPAALRLLADKSDLVDAYIFSNGTDEMVGNSVKSSPDLGPHAHLFKSLITVDSLRVYKPAKKVYEHLLSEAGKQGRPSDVWLVSANPFDVVGGKLAGLRTAWVDRTGRGWLDRLDQTNAPTLITRGVEDAVQGILDWSPDSEKGVS</sequence>
<dbReference type="eggNOG" id="ENOG502S2CI">
    <property type="taxonomic scope" value="Eukaryota"/>
</dbReference>
<dbReference type="Gene3D" id="3.40.50.1000">
    <property type="entry name" value="HAD superfamily/HAD-like"/>
    <property type="match status" value="1"/>
</dbReference>
<dbReference type="InterPro" id="IPR023198">
    <property type="entry name" value="PGP-like_dom2"/>
</dbReference>
<dbReference type="SFLD" id="SFLDS00003">
    <property type="entry name" value="Haloacid_Dehalogenase"/>
    <property type="match status" value="1"/>
</dbReference>
<dbReference type="PANTHER" id="PTHR43316">
    <property type="entry name" value="HYDROLASE, HALOACID DELAHOGENASE-RELATED"/>
    <property type="match status" value="1"/>
</dbReference>
<keyword evidence="4" id="KW-1185">Reference proteome</keyword>
<dbReference type="InterPro" id="IPR006439">
    <property type="entry name" value="HAD-SF_hydro_IA"/>
</dbReference>
<dbReference type="NCBIfam" id="TIGR01428">
    <property type="entry name" value="HAD_type_II"/>
    <property type="match status" value="1"/>
</dbReference>